<dbReference type="WBParaSite" id="TMUE_1000003632.1">
    <property type="protein sequence ID" value="TMUE_1000003632.1"/>
    <property type="gene ID" value="WBGene00298758"/>
</dbReference>
<protein>
    <submittedName>
        <fullName evidence="2">RNase H type-1 domain-containing protein</fullName>
    </submittedName>
</protein>
<reference evidence="2" key="1">
    <citation type="submission" date="2019-12" db="UniProtKB">
        <authorList>
            <consortium name="WormBaseParasite"/>
        </authorList>
    </citation>
    <scope>IDENTIFICATION</scope>
</reference>
<evidence type="ECO:0000313" key="1">
    <source>
        <dbReference type="Proteomes" id="UP000046395"/>
    </source>
</evidence>
<dbReference type="PANTHER" id="PTHR47331:SF6">
    <property type="entry name" value="DOUBLECORTIN DOMAIN-CONTAINING PROTEIN"/>
    <property type="match status" value="1"/>
</dbReference>
<sequence length="191" mass="22017">MSDTSCFLAEDQLGESLSAKDKVPRCQVFRFIGSRRGAWVEAIAFGGLFQFYDHRANRSDTTIRLDEIKPFRQEMWTAKCDWDDVPSVGVVLATRMATDIVQELSMTLDVVTFWTDSLEVLQWLKSTRRRYFTFVENQLSEIFDAVHSNQWHFVPGKSNPADLLSRGATLKRLKRSPWYLGPPFLSRDPTT</sequence>
<dbReference type="AlphaFoldDB" id="A0A5S6Q9K2"/>
<dbReference type="STRING" id="70415.A0A5S6Q9K2"/>
<keyword evidence="1" id="KW-1185">Reference proteome</keyword>
<name>A0A5S6Q9K2_TRIMR</name>
<evidence type="ECO:0000313" key="2">
    <source>
        <dbReference type="WBParaSite" id="TMUE_1000003632.1"/>
    </source>
</evidence>
<accession>A0A5S6Q9K2</accession>
<proteinExistence type="predicted"/>
<dbReference type="PANTHER" id="PTHR47331">
    <property type="entry name" value="PHD-TYPE DOMAIN-CONTAINING PROTEIN"/>
    <property type="match status" value="1"/>
</dbReference>
<organism evidence="1 2">
    <name type="scientific">Trichuris muris</name>
    <name type="common">Mouse whipworm</name>
    <dbReference type="NCBI Taxonomy" id="70415"/>
    <lineage>
        <taxon>Eukaryota</taxon>
        <taxon>Metazoa</taxon>
        <taxon>Ecdysozoa</taxon>
        <taxon>Nematoda</taxon>
        <taxon>Enoplea</taxon>
        <taxon>Dorylaimia</taxon>
        <taxon>Trichinellida</taxon>
        <taxon>Trichuridae</taxon>
        <taxon>Trichuris</taxon>
    </lineage>
</organism>
<dbReference type="Proteomes" id="UP000046395">
    <property type="component" value="Unassembled WGS sequence"/>
</dbReference>